<dbReference type="EMBL" id="VOPW01000001">
    <property type="protein sequence ID" value="TXC67411.1"/>
    <property type="molecule type" value="Genomic_DNA"/>
</dbReference>
<dbReference type="Gene3D" id="3.40.50.410">
    <property type="entry name" value="von Willebrand factor, type A domain"/>
    <property type="match status" value="1"/>
</dbReference>
<dbReference type="InterPro" id="IPR002035">
    <property type="entry name" value="VWF_A"/>
</dbReference>
<organism evidence="2 3">
    <name type="scientific">Piscinibacter aquaticus</name>
    <dbReference type="NCBI Taxonomy" id="392597"/>
    <lineage>
        <taxon>Bacteria</taxon>
        <taxon>Pseudomonadati</taxon>
        <taxon>Pseudomonadota</taxon>
        <taxon>Betaproteobacteria</taxon>
        <taxon>Burkholderiales</taxon>
        <taxon>Sphaerotilaceae</taxon>
        <taxon>Piscinibacter</taxon>
    </lineage>
</organism>
<dbReference type="PANTHER" id="PTHR36846">
    <property type="entry name" value="PROTEIN VIAA"/>
    <property type="match status" value="1"/>
</dbReference>
<dbReference type="Pfam" id="PF13519">
    <property type="entry name" value="VWA_2"/>
    <property type="match status" value="1"/>
</dbReference>
<dbReference type="AlphaFoldDB" id="A0A5C6U5J8"/>
<reference evidence="2 3" key="1">
    <citation type="submission" date="2019-08" db="EMBL/GenBank/DDBJ databases">
        <authorList>
            <person name="Khan S.A."/>
            <person name="Jeon C.O."/>
            <person name="Jeong S.E."/>
        </authorList>
    </citation>
    <scope>NUCLEOTIDE SEQUENCE [LARGE SCALE GENOMIC DNA]</scope>
    <source>
        <strain evidence="3">IMCC1728</strain>
    </source>
</reference>
<evidence type="ECO:0000313" key="2">
    <source>
        <dbReference type="EMBL" id="TXC67411.1"/>
    </source>
</evidence>
<sequence>MQPLDAPYDRLAALPRELWLPGLTTACGDSAARPADLRAWLDALDEGRLPDVEHDFGDGEALAPMRRAIGELELPSLTRGVPALAEQVLRTMCWHLDRIVDLQPRRSRAQAIDECAEGFRGEWELEKSGWEEALALMQGLGDLAHLRWDELRGRLTAREWREAQRLSALLAHLQPLAELIRALGRAHHHPARPPAPLAQLVPDDTPLPLIERETRLPDAPGELMGIRHSDRLERMLGSEAMQIRHPVLHKLWRARLAESRLLTYQSEAVLIDLVPDPQGRARQRSAPRPERLERGPIILAVDTSGSMQGAPENIAKAVVLEALRTAHREQRGCLLIAFGGPDEIVERDLRPSERPHEGIDALFALLGQSFDGGTDVQAPIERAVQRVREARWSGADLLIVSDGEFGCTPATLEHLEEARTELGLRVQGVLVGDRETLGLLQTCDDIFWLRDWRRFAGDTPQREAFVPVHTASLTALYFPNALNARAAATAAKRPAPRQNNEL</sequence>
<proteinExistence type="predicted"/>
<accession>A0A5C6U5J8</accession>
<comment type="caution">
    <text evidence="2">The sequence shown here is derived from an EMBL/GenBank/DDBJ whole genome shotgun (WGS) entry which is preliminary data.</text>
</comment>
<evidence type="ECO:0000313" key="3">
    <source>
        <dbReference type="Proteomes" id="UP000321832"/>
    </source>
</evidence>
<gene>
    <name evidence="2" type="ORF">FSC37_22145</name>
</gene>
<evidence type="ECO:0000259" key="1">
    <source>
        <dbReference type="Pfam" id="PF13519"/>
    </source>
</evidence>
<dbReference type="GO" id="GO:0005829">
    <property type="term" value="C:cytosol"/>
    <property type="evidence" value="ECO:0007669"/>
    <property type="project" value="TreeGrafter"/>
</dbReference>
<keyword evidence="3" id="KW-1185">Reference proteome</keyword>
<name>A0A5C6U5J8_9BURK</name>
<dbReference type="PANTHER" id="PTHR36846:SF1">
    <property type="entry name" value="PROTEIN VIAA"/>
    <property type="match status" value="1"/>
</dbReference>
<dbReference type="Proteomes" id="UP000321832">
    <property type="component" value="Unassembled WGS sequence"/>
</dbReference>
<dbReference type="InterPro" id="IPR036465">
    <property type="entry name" value="vWFA_dom_sf"/>
</dbReference>
<dbReference type="SUPFAM" id="SSF53300">
    <property type="entry name" value="vWA-like"/>
    <property type="match status" value="1"/>
</dbReference>
<protein>
    <submittedName>
        <fullName evidence="2">VWA domain-containing protein</fullName>
    </submittedName>
</protein>
<feature type="domain" description="VWFA" evidence="1">
    <location>
        <begin position="297"/>
        <end position="404"/>
    </location>
</feature>